<evidence type="ECO:0000313" key="3">
    <source>
        <dbReference type="Proteomes" id="UP000191518"/>
    </source>
</evidence>
<evidence type="ECO:0000256" key="1">
    <source>
        <dbReference type="SAM" id="MobiDB-lite"/>
    </source>
</evidence>
<gene>
    <name evidence="2" type="ORF">PENVUL_c016G08070</name>
</gene>
<proteinExistence type="predicted"/>
<sequence>MDNERATFLKELHSDLARKCQKHATVVETNWRSFNPNERANCFKAGAADGVVLKHSLDRSLGNVYKIIPDLNLHDIMSDPDYLLNLLKHRATKTLFEQYCEGVNGGPGDYAMIEESVRTRGLKHVNSFKNCYTMFQGSMYAISVQVLAKEALAALEPAIRAHVCLPQSVGEFVMHRQIYTLQTLNILIEDILDQGSKSRAQKAPTKKEKPTKPTDTEPPVAVSKSVAQPPRKKLTLSDLVASARDHQDRLEEYLRLLSTEPVVLAHAVNIWFFSRPELIPDEKGRRLPVHTDKYISAAVFEAIHSSIQGAATWNYIASILELLEKRAEDRACRAVLLQEISNICQLELNRAQTLFKRHVQTATGSNWFKRTSNMYDSAGNPRVGIKGKPEDLTVSDPQLHYMLRLCQPKLTVSNAITWMQKLSEFQKSHPREREKLVESEADSLGDLAIIIGFILDFSSVIPIPSFSNNKGQMFVSKSREVESEFNHVKDQLDLLDFVVPIDNLLEPGAAVGALKKLDQFAIEKFGTKMGFVYQDMVADCLSGVQEQCEDVEARFAQGLKAEFLSALGQSAESTTIRVEQRKQKEKTRPSHSSVYDIVVSTKPASPQEPALPQTFNIDDSTAEIFKGLFCKSESRGSVPWVGFTEAMTKLGFSVNPKYGSVYTFYPPESMAARKSLTLHRPHGPKIEGYRLLMIARRVRTLYGWGEETFRVE</sequence>
<feature type="region of interest" description="Disordered" evidence="1">
    <location>
        <begin position="197"/>
        <end position="229"/>
    </location>
</feature>
<accession>A0A1V6RZ95</accession>
<dbReference type="PANTHER" id="PTHR40788:SF1">
    <property type="entry name" value="IPA PROTEIN"/>
    <property type="match status" value="1"/>
</dbReference>
<keyword evidence="3" id="KW-1185">Reference proteome</keyword>
<dbReference type="Proteomes" id="UP000191518">
    <property type="component" value="Unassembled WGS sequence"/>
</dbReference>
<dbReference type="PANTHER" id="PTHR40788">
    <property type="entry name" value="CLR5 DOMAIN-CONTAINING PROTEIN-RELATED"/>
    <property type="match status" value="1"/>
</dbReference>
<dbReference type="OrthoDB" id="2922289at2759"/>
<reference evidence="3" key="1">
    <citation type="journal article" date="2017" name="Nat. Microbiol.">
        <title>Global analysis of biosynthetic gene clusters reveals vast potential of secondary metabolite production in Penicillium species.</title>
        <authorList>
            <person name="Nielsen J.C."/>
            <person name="Grijseels S."/>
            <person name="Prigent S."/>
            <person name="Ji B."/>
            <person name="Dainat J."/>
            <person name="Nielsen K.F."/>
            <person name="Frisvad J.C."/>
            <person name="Workman M."/>
            <person name="Nielsen J."/>
        </authorList>
    </citation>
    <scope>NUCLEOTIDE SEQUENCE [LARGE SCALE GENOMIC DNA]</scope>
    <source>
        <strain evidence="3">IBT 29486</strain>
    </source>
</reference>
<evidence type="ECO:0000313" key="2">
    <source>
        <dbReference type="EMBL" id="OQE06743.1"/>
    </source>
</evidence>
<organism evidence="2 3">
    <name type="scientific">Penicillium vulpinum</name>
    <dbReference type="NCBI Taxonomy" id="29845"/>
    <lineage>
        <taxon>Eukaryota</taxon>
        <taxon>Fungi</taxon>
        <taxon>Dikarya</taxon>
        <taxon>Ascomycota</taxon>
        <taxon>Pezizomycotina</taxon>
        <taxon>Eurotiomycetes</taxon>
        <taxon>Eurotiomycetidae</taxon>
        <taxon>Eurotiales</taxon>
        <taxon>Aspergillaceae</taxon>
        <taxon>Penicillium</taxon>
    </lineage>
</organism>
<dbReference type="AlphaFoldDB" id="A0A1V6RZ95"/>
<dbReference type="STRING" id="29845.A0A1V6RZ95"/>
<feature type="compositionally biased region" description="Basic and acidic residues" evidence="1">
    <location>
        <begin position="205"/>
        <end position="215"/>
    </location>
</feature>
<dbReference type="EMBL" id="MDYP01000016">
    <property type="protein sequence ID" value="OQE06743.1"/>
    <property type="molecule type" value="Genomic_DNA"/>
</dbReference>
<evidence type="ECO:0008006" key="4">
    <source>
        <dbReference type="Google" id="ProtNLM"/>
    </source>
</evidence>
<protein>
    <recommendedName>
        <fullName evidence="4">Ipa protein</fullName>
    </recommendedName>
</protein>
<comment type="caution">
    <text evidence="2">The sequence shown here is derived from an EMBL/GenBank/DDBJ whole genome shotgun (WGS) entry which is preliminary data.</text>
</comment>
<name>A0A1V6RZ95_9EURO</name>